<proteinExistence type="inferred from homology"/>
<dbReference type="AlphaFoldDB" id="A0A2M8KGL7"/>
<evidence type="ECO:0000256" key="2">
    <source>
        <dbReference type="ARBA" id="ARBA00022649"/>
    </source>
</evidence>
<evidence type="ECO:0000256" key="4">
    <source>
        <dbReference type="ARBA" id="ARBA00022759"/>
    </source>
</evidence>
<dbReference type="GO" id="GO:0003729">
    <property type="term" value="F:mRNA binding"/>
    <property type="evidence" value="ECO:0007669"/>
    <property type="project" value="InterPro"/>
</dbReference>
<sequence>MSKLPSSRLVVKVLQTEGFAFISQKGSHIKFRKQNKITLTEKMHAGDKKSLREIRFLPDEYKFQSIMFLYSQKVILVSGQQKEFNAVVIENTEFAKMWQQIFEMLWRNNNNVAQDCHYCHSSH</sequence>
<reference evidence="9" key="1">
    <citation type="submission" date="2017-09" db="EMBL/GenBank/DDBJ databases">
        <title>Depth-based differentiation of microbial function through sediment-hosted aquifers and enrichment of novel symbionts in the deep terrestrial subsurface.</title>
        <authorList>
            <person name="Probst A.J."/>
            <person name="Ladd B."/>
            <person name="Jarett J.K."/>
            <person name="Geller-Mcgrath D.E."/>
            <person name="Sieber C.M.K."/>
            <person name="Emerson J.B."/>
            <person name="Anantharaman K."/>
            <person name="Thomas B.C."/>
            <person name="Malmstrom R."/>
            <person name="Stieglmeier M."/>
            <person name="Klingl A."/>
            <person name="Woyke T."/>
            <person name="Ryan C.M."/>
            <person name="Banfield J.F."/>
        </authorList>
    </citation>
    <scope>NUCLEOTIDE SEQUENCE [LARGE SCALE GENOMIC DNA]</scope>
</reference>
<keyword evidence="5" id="KW-0378">Hydrolase</keyword>
<dbReference type="EMBL" id="PFDY01000015">
    <property type="protein sequence ID" value="PJE59060.1"/>
    <property type="molecule type" value="Genomic_DNA"/>
</dbReference>
<dbReference type="GO" id="GO:0004519">
    <property type="term" value="F:endonuclease activity"/>
    <property type="evidence" value="ECO:0007669"/>
    <property type="project" value="UniProtKB-KW"/>
</dbReference>
<evidence type="ECO:0000313" key="8">
    <source>
        <dbReference type="EMBL" id="PJE59060.1"/>
    </source>
</evidence>
<organism evidence="8 9">
    <name type="scientific">Candidatus Portnoybacteria bacterium CG10_big_fil_rev_8_21_14_0_10_40_22</name>
    <dbReference type="NCBI Taxonomy" id="1974814"/>
    <lineage>
        <taxon>Bacteria</taxon>
        <taxon>Candidatus Portnoyibacteriota</taxon>
    </lineage>
</organism>
<gene>
    <name evidence="8" type="ORF">COU83_00555</name>
</gene>
<keyword evidence="6" id="KW-0694">RNA-binding</keyword>
<evidence type="ECO:0008006" key="10">
    <source>
        <dbReference type="Google" id="ProtNLM"/>
    </source>
</evidence>
<evidence type="ECO:0000256" key="1">
    <source>
        <dbReference type="ARBA" id="ARBA00006620"/>
    </source>
</evidence>
<dbReference type="Gene3D" id="3.30.920.30">
    <property type="entry name" value="Hypothetical protein"/>
    <property type="match status" value="1"/>
</dbReference>
<dbReference type="GO" id="GO:0016787">
    <property type="term" value="F:hydrolase activity"/>
    <property type="evidence" value="ECO:0007669"/>
    <property type="project" value="UniProtKB-KW"/>
</dbReference>
<name>A0A2M8KGL7_9BACT</name>
<dbReference type="SUPFAM" id="SSF54786">
    <property type="entry name" value="YcfA/nrd intein domain"/>
    <property type="match status" value="1"/>
</dbReference>
<dbReference type="Pfam" id="PF07927">
    <property type="entry name" value="HicA_toxin"/>
    <property type="match status" value="1"/>
</dbReference>
<dbReference type="Proteomes" id="UP000231347">
    <property type="component" value="Unassembled WGS sequence"/>
</dbReference>
<dbReference type="InterPro" id="IPR038570">
    <property type="entry name" value="HicA_sf"/>
</dbReference>
<evidence type="ECO:0000256" key="3">
    <source>
        <dbReference type="ARBA" id="ARBA00022722"/>
    </source>
</evidence>
<keyword evidence="2" id="KW-1277">Toxin-antitoxin system</keyword>
<comment type="similarity">
    <text evidence="1">Belongs to the HicA mRNA interferase family.</text>
</comment>
<protein>
    <recommendedName>
        <fullName evidence="10">Type II toxin-antitoxin system HicA family toxin</fullName>
    </recommendedName>
</protein>
<keyword evidence="3" id="KW-0540">Nuclease</keyword>
<keyword evidence="7" id="KW-0346">Stress response</keyword>
<accession>A0A2M8KGL7</accession>
<comment type="caution">
    <text evidence="8">The sequence shown here is derived from an EMBL/GenBank/DDBJ whole genome shotgun (WGS) entry which is preliminary data.</text>
</comment>
<dbReference type="InterPro" id="IPR012933">
    <property type="entry name" value="HicA_mRNA_interferase"/>
</dbReference>
<evidence type="ECO:0000313" key="9">
    <source>
        <dbReference type="Proteomes" id="UP000231347"/>
    </source>
</evidence>
<evidence type="ECO:0000256" key="7">
    <source>
        <dbReference type="ARBA" id="ARBA00023016"/>
    </source>
</evidence>
<evidence type="ECO:0000256" key="6">
    <source>
        <dbReference type="ARBA" id="ARBA00022884"/>
    </source>
</evidence>
<evidence type="ECO:0000256" key="5">
    <source>
        <dbReference type="ARBA" id="ARBA00022801"/>
    </source>
</evidence>
<keyword evidence="4" id="KW-0255">Endonuclease</keyword>